<reference evidence="4" key="1">
    <citation type="submission" date="2022-11" db="UniProtKB">
        <authorList>
            <consortium name="WormBaseParasite"/>
        </authorList>
    </citation>
    <scope>IDENTIFICATION</scope>
</reference>
<feature type="chain" id="PRO_5037229474" evidence="1">
    <location>
        <begin position="19"/>
        <end position="234"/>
    </location>
</feature>
<evidence type="ECO:0000313" key="3">
    <source>
        <dbReference type="Proteomes" id="UP000887566"/>
    </source>
</evidence>
<feature type="domain" description="IgGFc-binding protein N-terminal" evidence="2">
    <location>
        <begin position="137"/>
        <end position="218"/>
    </location>
</feature>
<keyword evidence="1" id="KW-0732">Signal</keyword>
<accession>A0A914WLP3</accession>
<dbReference type="PANTHER" id="PTHR46534">
    <property type="entry name" value="IGGFC_BINDING DOMAIN-CONTAINING PROTEIN"/>
    <property type="match status" value="1"/>
</dbReference>
<protein>
    <submittedName>
        <fullName evidence="4">IgGFc-binding protein N-terminal domain-containing protein</fullName>
    </submittedName>
</protein>
<dbReference type="AlphaFoldDB" id="A0A914WLP3"/>
<dbReference type="PANTHER" id="PTHR46534:SF1">
    <property type="entry name" value="IGGFC-BINDING PROTEIN N-TERMINAL DOMAIN-CONTAINING PROTEIN"/>
    <property type="match status" value="1"/>
</dbReference>
<name>A0A914WLP3_9BILA</name>
<evidence type="ECO:0000256" key="1">
    <source>
        <dbReference type="SAM" id="SignalP"/>
    </source>
</evidence>
<sequence>MDGRALYILLISLVFANAESNISTIANDFVFTFFNAYLSNNPSDILLLVLVSNNNNRTANVTVDSPYPSFNNITVSVDPYSILKIPITPESIQAQYLVNMTTAHEQVVVEDKGIRLQSDLPVSVYAHVEVSDGRNVDSFLVLPVIHLGTKYVAATSTDPAAPNMIAIVAYQDNTQITIGNQTVTLNARQVASVASKTVSSGTVISGNKPLGVISGCTSGTVGLSAGYEAVSLSL</sequence>
<proteinExistence type="predicted"/>
<dbReference type="Pfam" id="PF17517">
    <property type="entry name" value="IgGFc_binding"/>
    <property type="match status" value="1"/>
</dbReference>
<evidence type="ECO:0000313" key="4">
    <source>
        <dbReference type="WBParaSite" id="PSAMB.scaffold4225size15278.g23825.t1"/>
    </source>
</evidence>
<dbReference type="Proteomes" id="UP000887566">
    <property type="component" value="Unplaced"/>
</dbReference>
<dbReference type="WBParaSite" id="PSAMB.scaffold4225size15278.g23825.t1">
    <property type="protein sequence ID" value="PSAMB.scaffold4225size15278.g23825.t1"/>
    <property type="gene ID" value="PSAMB.scaffold4225size15278.g23825"/>
</dbReference>
<feature type="signal peptide" evidence="1">
    <location>
        <begin position="1"/>
        <end position="18"/>
    </location>
</feature>
<organism evidence="3 4">
    <name type="scientific">Plectus sambesii</name>
    <dbReference type="NCBI Taxonomy" id="2011161"/>
    <lineage>
        <taxon>Eukaryota</taxon>
        <taxon>Metazoa</taxon>
        <taxon>Ecdysozoa</taxon>
        <taxon>Nematoda</taxon>
        <taxon>Chromadorea</taxon>
        <taxon>Plectida</taxon>
        <taxon>Plectina</taxon>
        <taxon>Plectoidea</taxon>
        <taxon>Plectidae</taxon>
        <taxon>Plectus</taxon>
    </lineage>
</organism>
<evidence type="ECO:0000259" key="2">
    <source>
        <dbReference type="Pfam" id="PF17517"/>
    </source>
</evidence>
<keyword evidence="3" id="KW-1185">Reference proteome</keyword>
<dbReference type="InterPro" id="IPR035234">
    <property type="entry name" value="IgGFc-bd_N"/>
</dbReference>